<evidence type="ECO:0000313" key="13">
    <source>
        <dbReference type="Proteomes" id="UP000028839"/>
    </source>
</evidence>
<evidence type="ECO:0000256" key="9">
    <source>
        <dbReference type="ARBA" id="ARBA00023136"/>
    </source>
</evidence>
<organism evidence="12 13">
    <name type="scientific">Nitrosococcus oceani C-27</name>
    <dbReference type="NCBI Taxonomy" id="314279"/>
    <lineage>
        <taxon>Bacteria</taxon>
        <taxon>Pseudomonadati</taxon>
        <taxon>Pseudomonadota</taxon>
        <taxon>Gammaproteobacteria</taxon>
        <taxon>Chromatiales</taxon>
        <taxon>Chromatiaceae</taxon>
        <taxon>Nitrosococcus</taxon>
    </lineage>
</organism>
<keyword evidence="5 11" id="KW-0028">Amino-acid biosynthesis</keyword>
<keyword evidence="8 11" id="KW-0764">Sulfate transport</keyword>
<dbReference type="GO" id="GO:0000103">
    <property type="term" value="P:sulfate assimilation"/>
    <property type="evidence" value="ECO:0007669"/>
    <property type="project" value="InterPro"/>
</dbReference>
<evidence type="ECO:0000256" key="6">
    <source>
        <dbReference type="ARBA" id="ARBA00022692"/>
    </source>
</evidence>
<comment type="subcellular location">
    <subcellularLocation>
        <location evidence="11">Cell inner membrane</location>
        <topology evidence="11">Multi-pass membrane protein</topology>
    </subcellularLocation>
    <subcellularLocation>
        <location evidence="1">Membrane</location>
        <topology evidence="1">Multi-pass membrane protein</topology>
    </subcellularLocation>
</comment>
<feature type="transmembrane region" description="Helical" evidence="11">
    <location>
        <begin position="26"/>
        <end position="47"/>
    </location>
</feature>
<dbReference type="NCBIfam" id="NF003433">
    <property type="entry name" value="PRK04949.1"/>
    <property type="match status" value="1"/>
</dbReference>
<gene>
    <name evidence="11" type="primary">cysZ</name>
    <name evidence="12" type="ORF">IB75_09015</name>
</gene>
<sequence length="261" mass="29384">MITQVFVGVNHLLRGFHLIHRPGLRAYAYIPLTINILLFGILIWLGAAQFGTLIDALLPPWLEWLHWLLWPLFAVTMAVIVFFIFSLIANLIGAPFNGPLARAVEQYLTGQEIQESSTTLLREACSAIWMELNKIGYFALRAIPLLLLFLIPGLNLVAPFLWFTFSAWMFALEYMDYPMGNHRISFSQQRQRLQRHRLLGLGFGGATLFATSIPLVNFFVMPSAVAGATALWVTHLKSRHETQAQPSAFQSPSGQQESSIN</sequence>
<keyword evidence="7 11" id="KW-1133">Transmembrane helix</keyword>
<evidence type="ECO:0000256" key="2">
    <source>
        <dbReference type="ARBA" id="ARBA00022448"/>
    </source>
</evidence>
<keyword evidence="3 11" id="KW-1003">Cell membrane</keyword>
<reference evidence="12 13" key="1">
    <citation type="submission" date="2014-07" db="EMBL/GenBank/DDBJ databases">
        <title>Comparative analysis of Nitrosococcus oceani genome inventories of strains from Pacific and Atlantic gyres.</title>
        <authorList>
            <person name="Lim C.K."/>
            <person name="Wang L."/>
            <person name="Sayavedra-Soto L.A."/>
            <person name="Klotz M.G."/>
        </authorList>
    </citation>
    <scope>NUCLEOTIDE SEQUENCE [LARGE SCALE GENOMIC DNA]</scope>
    <source>
        <strain evidence="12 13">C-27</strain>
    </source>
</reference>
<dbReference type="Proteomes" id="UP000028839">
    <property type="component" value="Unassembled WGS sequence"/>
</dbReference>
<evidence type="ECO:0000256" key="3">
    <source>
        <dbReference type="ARBA" id="ARBA00022475"/>
    </source>
</evidence>
<dbReference type="PANTHER" id="PTHR37468:SF1">
    <property type="entry name" value="SULFATE TRANSPORTER CYSZ"/>
    <property type="match status" value="1"/>
</dbReference>
<keyword evidence="9 11" id="KW-0472">Membrane</keyword>
<dbReference type="HOGENOM" id="CLU_070331_1_0_6"/>
<comment type="similarity">
    <text evidence="11">Belongs to the CysZ family.</text>
</comment>
<evidence type="ECO:0000256" key="8">
    <source>
        <dbReference type="ARBA" id="ARBA00023032"/>
    </source>
</evidence>
<evidence type="ECO:0000256" key="11">
    <source>
        <dbReference type="HAMAP-Rule" id="MF_00468"/>
    </source>
</evidence>
<keyword evidence="4 11" id="KW-0997">Cell inner membrane</keyword>
<feature type="transmembrane region" description="Helical" evidence="11">
    <location>
        <begin position="135"/>
        <end position="154"/>
    </location>
</feature>
<dbReference type="GO" id="GO:0019344">
    <property type="term" value="P:cysteine biosynthetic process"/>
    <property type="evidence" value="ECO:0007669"/>
    <property type="project" value="UniProtKB-UniRule"/>
</dbReference>
<accession>A0A0E2Z760</accession>
<name>A0A0E2Z760_9GAMM</name>
<dbReference type="OrthoDB" id="5292355at2"/>
<evidence type="ECO:0000256" key="5">
    <source>
        <dbReference type="ARBA" id="ARBA00022605"/>
    </source>
</evidence>
<protein>
    <recommendedName>
        <fullName evidence="11">Sulfate transporter CysZ</fullName>
    </recommendedName>
</protein>
<feature type="transmembrane region" description="Helical" evidence="11">
    <location>
        <begin position="67"/>
        <end position="92"/>
    </location>
</feature>
<keyword evidence="6 11" id="KW-0812">Transmembrane</keyword>
<evidence type="ECO:0000256" key="10">
    <source>
        <dbReference type="ARBA" id="ARBA00023192"/>
    </source>
</evidence>
<dbReference type="AlphaFoldDB" id="A0A0E2Z760"/>
<dbReference type="EMBL" id="JPGN01000054">
    <property type="protein sequence ID" value="KFI19385.1"/>
    <property type="molecule type" value="Genomic_DNA"/>
</dbReference>
<dbReference type="GO" id="GO:0009675">
    <property type="term" value="F:high-affinity sulfate:proton symporter activity"/>
    <property type="evidence" value="ECO:0007669"/>
    <property type="project" value="TreeGrafter"/>
</dbReference>
<keyword evidence="2 11" id="KW-0813">Transport</keyword>
<dbReference type="InterPro" id="IPR059112">
    <property type="entry name" value="CysZ/EI24"/>
</dbReference>
<keyword evidence="10 11" id="KW-0198">Cysteine biosynthesis</keyword>
<evidence type="ECO:0000256" key="1">
    <source>
        <dbReference type="ARBA" id="ARBA00004141"/>
    </source>
</evidence>
<comment type="caution">
    <text evidence="12">The sequence shown here is derived from an EMBL/GenBank/DDBJ whole genome shotgun (WGS) entry which is preliminary data.</text>
</comment>
<evidence type="ECO:0000256" key="7">
    <source>
        <dbReference type="ARBA" id="ARBA00022989"/>
    </source>
</evidence>
<evidence type="ECO:0000313" key="12">
    <source>
        <dbReference type="EMBL" id="KFI19385.1"/>
    </source>
</evidence>
<feature type="transmembrane region" description="Helical" evidence="11">
    <location>
        <begin position="198"/>
        <end position="220"/>
    </location>
</feature>
<dbReference type="GO" id="GO:0005886">
    <property type="term" value="C:plasma membrane"/>
    <property type="evidence" value="ECO:0007669"/>
    <property type="project" value="UniProtKB-SubCell"/>
</dbReference>
<comment type="function">
    <text evidence="11">High affinity, high specificity proton-dependent sulfate transporter, which mediates sulfate uptake. Provides the sulfur source for the cysteine synthesis pathway.</text>
</comment>
<evidence type="ECO:0000256" key="4">
    <source>
        <dbReference type="ARBA" id="ARBA00022519"/>
    </source>
</evidence>
<dbReference type="PANTHER" id="PTHR37468">
    <property type="entry name" value="SULFATE TRANSPORTER CYSZ"/>
    <property type="match status" value="1"/>
</dbReference>
<dbReference type="Pfam" id="PF07264">
    <property type="entry name" value="EI24"/>
    <property type="match status" value="1"/>
</dbReference>
<dbReference type="HAMAP" id="MF_00468">
    <property type="entry name" value="CysZ"/>
    <property type="match status" value="1"/>
</dbReference>
<dbReference type="InterPro" id="IPR022985">
    <property type="entry name" value="Sulfate_CysZ"/>
</dbReference>
<proteinExistence type="inferred from homology"/>
<dbReference type="InterPro" id="IPR050480">
    <property type="entry name" value="CysZ-like"/>
</dbReference>